<dbReference type="InterPro" id="IPR036514">
    <property type="entry name" value="SGNH_hydro_sf"/>
</dbReference>
<accession>A0AAP2Z451</accession>
<dbReference type="AlphaFoldDB" id="A0AAP2Z451"/>
<dbReference type="EMBL" id="JAOPKA010000035">
    <property type="protein sequence ID" value="MCU4744632.1"/>
    <property type="molecule type" value="Genomic_DNA"/>
</dbReference>
<evidence type="ECO:0000313" key="3">
    <source>
        <dbReference type="Proteomes" id="UP001321018"/>
    </source>
</evidence>
<dbReference type="RefSeq" id="WP_338006433.1">
    <property type="nucleotide sequence ID" value="NZ_JAOPKA010000035.1"/>
</dbReference>
<organism evidence="2 3">
    <name type="scientific">Natronoglomus mannanivorans</name>
    <dbReference type="NCBI Taxonomy" id="2979990"/>
    <lineage>
        <taxon>Archaea</taxon>
        <taxon>Methanobacteriati</taxon>
        <taxon>Methanobacteriota</taxon>
        <taxon>Stenosarchaea group</taxon>
        <taxon>Halobacteria</taxon>
        <taxon>Halobacteriales</taxon>
        <taxon>Natrialbaceae</taxon>
        <taxon>Natronoglomus</taxon>
    </lineage>
</organism>
<name>A0AAP2Z451_9EURY</name>
<gene>
    <name evidence="2" type="ORF">OB960_25005</name>
</gene>
<proteinExistence type="predicted"/>
<sequence>MIHDDIAFHNVAELHETADGGRLLQRVPEHVREHLNEDARKRMRVPAAGELQFVTDDETVRLVLSSPDGPATAVPFWGPFQAGEPVTIGTEPEPVALTYPDALAEIGPEAFADQSISPRVWRLRLGYDVPPIRYHGVEGDVRPPRSDELPDRRLLTYGTSITDGASATRDHLTYPAQAGRRLGADVYNLGSASSAYCEPEIADFIASQEWDVATLAISVNMLGDGFSLETFHERATYMLETVADAHPDDPVVAITLFPLFADFEASLIGDDWQATPEEYRETLREVVADVGRDNLHLLEGPELLADVGGHTADVIHPGDNGMIRMGENLAAALEPLLE</sequence>
<evidence type="ECO:0000313" key="2">
    <source>
        <dbReference type="EMBL" id="MCU4744632.1"/>
    </source>
</evidence>
<feature type="domain" description="SGNH hydrolase-type esterase" evidence="1">
    <location>
        <begin position="153"/>
        <end position="330"/>
    </location>
</feature>
<reference evidence="2" key="1">
    <citation type="submission" date="2022-09" db="EMBL/GenBank/DDBJ databases">
        <title>Enrichment on poylsaccharides allowed isolation of novel metabolic and taxonomic groups of Haloarchaea.</title>
        <authorList>
            <person name="Sorokin D.Y."/>
            <person name="Elcheninov A.G."/>
            <person name="Khizhniak T.V."/>
            <person name="Kolganova T.V."/>
            <person name="Kublanov I.V."/>
        </authorList>
    </citation>
    <scope>NUCLEOTIDE SEQUENCE</scope>
    <source>
        <strain evidence="2">AArc-xg1-1</strain>
    </source>
</reference>
<protein>
    <submittedName>
        <fullName evidence="2">GDSL-type esterase/lipase family protein</fullName>
    </submittedName>
</protein>
<dbReference type="Pfam" id="PF14606">
    <property type="entry name" value="Lipase_GDSL_3"/>
    <property type="match status" value="1"/>
</dbReference>
<evidence type="ECO:0000259" key="1">
    <source>
        <dbReference type="Pfam" id="PF14606"/>
    </source>
</evidence>
<dbReference type="Gene3D" id="3.40.50.1110">
    <property type="entry name" value="SGNH hydrolase"/>
    <property type="match status" value="1"/>
</dbReference>
<dbReference type="InterPro" id="IPR013830">
    <property type="entry name" value="SGNH_hydro"/>
</dbReference>
<dbReference type="Proteomes" id="UP001321018">
    <property type="component" value="Unassembled WGS sequence"/>
</dbReference>
<comment type="caution">
    <text evidence="2">The sequence shown here is derived from an EMBL/GenBank/DDBJ whole genome shotgun (WGS) entry which is preliminary data.</text>
</comment>
<dbReference type="SUPFAM" id="SSF52266">
    <property type="entry name" value="SGNH hydrolase"/>
    <property type="match status" value="1"/>
</dbReference>